<evidence type="ECO:0000256" key="6">
    <source>
        <dbReference type="ARBA" id="ARBA00023157"/>
    </source>
</evidence>
<proteinExistence type="inferred from homology"/>
<sequence>MTDFMTALQSILVQPTCAGDPRAKRVQLQSTCNLCRESHKTQVWLCFLIVSFLSISTCSASSLNTKHLQKCLTGLRQRIQKSDAELYTPPFSQICVNSSLKCYMLELKMVLNEERLEGTEVNYIFTFDKDLITTFDGCPACETYPLTNTTVFLEGLNKLLEAINA</sequence>
<name>A0A6G1PBW5_CHAAH</name>
<dbReference type="AlphaFoldDB" id="A0A6G1PBW5"/>
<evidence type="ECO:0000256" key="4">
    <source>
        <dbReference type="ARBA" id="ARBA00022525"/>
    </source>
</evidence>
<evidence type="ECO:0000256" key="5">
    <source>
        <dbReference type="ARBA" id="ARBA00022729"/>
    </source>
</evidence>
<keyword evidence="5" id="KW-0732">Signal</keyword>
<dbReference type="Gene3D" id="1.20.1250.70">
    <property type="entry name" value="Interleukin-15/Interleukin-21"/>
    <property type="match status" value="1"/>
</dbReference>
<dbReference type="Pfam" id="PF02372">
    <property type="entry name" value="IL15"/>
    <property type="match status" value="1"/>
</dbReference>
<comment type="similarity">
    <text evidence="2 7">Belongs to the IL-15/IL-21 family.</text>
</comment>
<reference evidence="8 9" key="1">
    <citation type="submission" date="2019-02" db="EMBL/GenBank/DDBJ databases">
        <title>Opniocepnalus argus genome.</title>
        <authorList>
            <person name="Zhou C."/>
            <person name="Xiao S."/>
        </authorList>
    </citation>
    <scope>NUCLEOTIDE SEQUENCE [LARGE SCALE GENOMIC DNA]</scope>
    <source>
        <strain evidence="8">OARG1902GOOAL</strain>
        <tissue evidence="8">Muscle</tissue>
    </source>
</reference>
<dbReference type="GO" id="GO:0006955">
    <property type="term" value="P:immune response"/>
    <property type="evidence" value="ECO:0007669"/>
    <property type="project" value="InterPro"/>
</dbReference>
<dbReference type="GO" id="GO:0005126">
    <property type="term" value="F:cytokine receptor binding"/>
    <property type="evidence" value="ECO:0007669"/>
    <property type="project" value="InterPro"/>
</dbReference>
<dbReference type="OrthoDB" id="8905762at2759"/>
<evidence type="ECO:0000256" key="3">
    <source>
        <dbReference type="ARBA" id="ARBA00022514"/>
    </source>
</evidence>
<evidence type="ECO:0000256" key="7">
    <source>
        <dbReference type="RuleBase" id="RU003453"/>
    </source>
</evidence>
<dbReference type="GO" id="GO:0050778">
    <property type="term" value="P:positive regulation of immune response"/>
    <property type="evidence" value="ECO:0007669"/>
    <property type="project" value="TreeGrafter"/>
</dbReference>
<dbReference type="InterPro" id="IPR003443">
    <property type="entry name" value="IL-15/IL-21_fam"/>
</dbReference>
<evidence type="ECO:0000256" key="1">
    <source>
        <dbReference type="ARBA" id="ARBA00004613"/>
    </source>
</evidence>
<keyword evidence="3 7" id="KW-0202">Cytokine</keyword>
<evidence type="ECO:0000313" key="8">
    <source>
        <dbReference type="EMBL" id="KAF3687791.1"/>
    </source>
</evidence>
<dbReference type="SUPFAM" id="SSF47266">
    <property type="entry name" value="4-helical cytokines"/>
    <property type="match status" value="1"/>
</dbReference>
<evidence type="ECO:0000313" key="9">
    <source>
        <dbReference type="Proteomes" id="UP000503349"/>
    </source>
</evidence>
<dbReference type="GO" id="GO:0042102">
    <property type="term" value="P:positive regulation of T cell proliferation"/>
    <property type="evidence" value="ECO:0007669"/>
    <property type="project" value="TreeGrafter"/>
</dbReference>
<comment type="subcellular location">
    <subcellularLocation>
        <location evidence="1">Secreted</location>
    </subcellularLocation>
</comment>
<dbReference type="GO" id="GO:0001819">
    <property type="term" value="P:positive regulation of cytokine production"/>
    <property type="evidence" value="ECO:0007669"/>
    <property type="project" value="TreeGrafter"/>
</dbReference>
<dbReference type="InterPro" id="IPR009079">
    <property type="entry name" value="4_helix_cytokine-like_core"/>
</dbReference>
<keyword evidence="9" id="KW-1185">Reference proteome</keyword>
<dbReference type="PANTHER" id="PTHR14356">
    <property type="entry name" value="INTERLEUKIN-15-RELATED"/>
    <property type="match status" value="1"/>
</dbReference>
<dbReference type="GO" id="GO:0005615">
    <property type="term" value="C:extracellular space"/>
    <property type="evidence" value="ECO:0007669"/>
    <property type="project" value="UniProtKB-KW"/>
</dbReference>
<evidence type="ECO:0000256" key="2">
    <source>
        <dbReference type="ARBA" id="ARBA00006050"/>
    </source>
</evidence>
<gene>
    <name evidence="8" type="ORF">EXN66_Car003463</name>
</gene>
<dbReference type="Proteomes" id="UP000503349">
    <property type="component" value="Chromosome 3"/>
</dbReference>
<dbReference type="GO" id="GO:0042119">
    <property type="term" value="P:neutrophil activation"/>
    <property type="evidence" value="ECO:0007669"/>
    <property type="project" value="TreeGrafter"/>
</dbReference>
<dbReference type="PANTHER" id="PTHR14356:SF3">
    <property type="entry name" value="INTERLEUKIN-15"/>
    <property type="match status" value="1"/>
</dbReference>
<protein>
    <recommendedName>
        <fullName evidence="7">Interleukin</fullName>
    </recommendedName>
</protein>
<keyword evidence="6" id="KW-1015">Disulfide bond</keyword>
<accession>A0A6G1PBW5</accession>
<organism evidence="8 9">
    <name type="scientific">Channa argus</name>
    <name type="common">Northern snakehead</name>
    <name type="synonym">Ophicephalus argus</name>
    <dbReference type="NCBI Taxonomy" id="215402"/>
    <lineage>
        <taxon>Eukaryota</taxon>
        <taxon>Metazoa</taxon>
        <taxon>Chordata</taxon>
        <taxon>Craniata</taxon>
        <taxon>Vertebrata</taxon>
        <taxon>Euteleostomi</taxon>
        <taxon>Actinopterygii</taxon>
        <taxon>Neopterygii</taxon>
        <taxon>Teleostei</taxon>
        <taxon>Neoteleostei</taxon>
        <taxon>Acanthomorphata</taxon>
        <taxon>Anabantaria</taxon>
        <taxon>Anabantiformes</taxon>
        <taxon>Channoidei</taxon>
        <taxon>Channidae</taxon>
        <taxon>Channa</taxon>
    </lineage>
</organism>
<dbReference type="GO" id="GO:0005125">
    <property type="term" value="F:cytokine activity"/>
    <property type="evidence" value="ECO:0007669"/>
    <property type="project" value="UniProtKB-KW"/>
</dbReference>
<keyword evidence="4" id="KW-0964">Secreted</keyword>
<dbReference type="EMBL" id="CM015714">
    <property type="protein sequence ID" value="KAF3687791.1"/>
    <property type="molecule type" value="Genomic_DNA"/>
</dbReference>
<reference evidence="9" key="2">
    <citation type="submission" date="2019-02" db="EMBL/GenBank/DDBJ databases">
        <title>Opniocepnalus argus Var Kimnra genome.</title>
        <authorList>
            <person name="Zhou C."/>
            <person name="Xiao S."/>
        </authorList>
    </citation>
    <scope>NUCLEOTIDE SEQUENCE [LARGE SCALE GENOMIC DNA]</scope>
</reference>